<feature type="compositionally biased region" description="Basic and acidic residues" evidence="1">
    <location>
        <begin position="11"/>
        <end position="21"/>
    </location>
</feature>
<dbReference type="AlphaFoldDB" id="A0A371GBP6"/>
<feature type="region of interest" description="Disordered" evidence="1">
    <location>
        <begin position="1"/>
        <end position="30"/>
    </location>
</feature>
<organism evidence="2 3">
    <name type="scientific">Mucuna pruriens</name>
    <name type="common">Velvet bean</name>
    <name type="synonym">Dolichos pruriens</name>
    <dbReference type="NCBI Taxonomy" id="157652"/>
    <lineage>
        <taxon>Eukaryota</taxon>
        <taxon>Viridiplantae</taxon>
        <taxon>Streptophyta</taxon>
        <taxon>Embryophyta</taxon>
        <taxon>Tracheophyta</taxon>
        <taxon>Spermatophyta</taxon>
        <taxon>Magnoliopsida</taxon>
        <taxon>eudicotyledons</taxon>
        <taxon>Gunneridae</taxon>
        <taxon>Pentapetalae</taxon>
        <taxon>rosids</taxon>
        <taxon>fabids</taxon>
        <taxon>Fabales</taxon>
        <taxon>Fabaceae</taxon>
        <taxon>Papilionoideae</taxon>
        <taxon>50 kb inversion clade</taxon>
        <taxon>NPAAA clade</taxon>
        <taxon>indigoferoid/millettioid clade</taxon>
        <taxon>Phaseoleae</taxon>
        <taxon>Mucuna</taxon>
    </lineage>
</organism>
<name>A0A371GBP6_MUCPR</name>
<evidence type="ECO:0000313" key="2">
    <source>
        <dbReference type="EMBL" id="RDX87955.1"/>
    </source>
</evidence>
<reference evidence="2" key="1">
    <citation type="submission" date="2018-05" db="EMBL/GenBank/DDBJ databases">
        <title>Draft genome of Mucuna pruriens seed.</title>
        <authorList>
            <person name="Nnadi N.E."/>
            <person name="Vos R."/>
            <person name="Hasami M.H."/>
            <person name="Devisetty U.K."/>
            <person name="Aguiy J.C."/>
        </authorList>
    </citation>
    <scope>NUCLEOTIDE SEQUENCE [LARGE SCALE GENOMIC DNA]</scope>
    <source>
        <strain evidence="2">JCA_2017</strain>
    </source>
</reference>
<proteinExistence type="predicted"/>
<evidence type="ECO:0000256" key="1">
    <source>
        <dbReference type="SAM" id="MobiDB-lite"/>
    </source>
</evidence>
<comment type="caution">
    <text evidence="2">The sequence shown here is derived from an EMBL/GenBank/DDBJ whole genome shotgun (WGS) entry which is preliminary data.</text>
</comment>
<gene>
    <name evidence="2" type="ORF">CR513_30505</name>
</gene>
<sequence length="99" mass="11327">MNDDAVSSLTRTREEISEDRKGRPRSHCHFEESSPILPRLSYNCSDRSTHLVDIAKAEPGWENGGIEYPIVRANNNQVVYEVLLVEMKLDKELEAQINN</sequence>
<feature type="non-terminal residue" evidence="2">
    <location>
        <position position="1"/>
    </location>
</feature>
<feature type="compositionally biased region" description="Polar residues" evidence="1">
    <location>
        <begin position="1"/>
        <end position="10"/>
    </location>
</feature>
<keyword evidence="3" id="KW-1185">Reference proteome</keyword>
<dbReference type="EMBL" id="QJKJ01006086">
    <property type="protein sequence ID" value="RDX87955.1"/>
    <property type="molecule type" value="Genomic_DNA"/>
</dbReference>
<evidence type="ECO:0000313" key="3">
    <source>
        <dbReference type="Proteomes" id="UP000257109"/>
    </source>
</evidence>
<dbReference type="Proteomes" id="UP000257109">
    <property type="component" value="Unassembled WGS sequence"/>
</dbReference>
<protein>
    <submittedName>
        <fullName evidence="2">Uncharacterized protein</fullName>
    </submittedName>
</protein>
<accession>A0A371GBP6</accession>